<dbReference type="SMART" id="SM00640">
    <property type="entry name" value="Glyco_32"/>
    <property type="match status" value="1"/>
</dbReference>
<evidence type="ECO:0000256" key="5">
    <source>
        <dbReference type="SAM" id="SignalP"/>
    </source>
</evidence>
<dbReference type="SUPFAM" id="SSF57414">
    <property type="entry name" value="Hairpin loop containing domain-like"/>
    <property type="match status" value="1"/>
</dbReference>
<dbReference type="Pfam" id="PF00251">
    <property type="entry name" value="Glyco_hydro_32N"/>
    <property type="match status" value="1"/>
</dbReference>
<dbReference type="SUPFAM" id="SSF75005">
    <property type="entry name" value="Arabinanase/levansucrase/invertase"/>
    <property type="match status" value="1"/>
</dbReference>
<dbReference type="InterPro" id="IPR023296">
    <property type="entry name" value="Glyco_hydro_beta-prop_sf"/>
</dbReference>
<protein>
    <submittedName>
        <fullName evidence="9">Glycosyl hydrolase family 32 N-terminal domain-containing protein</fullName>
    </submittedName>
</protein>
<proteinExistence type="inferred from homology"/>
<dbReference type="EMBL" id="CAMXCT010003580">
    <property type="protein sequence ID" value="CAI4005215.1"/>
    <property type="molecule type" value="Genomic_DNA"/>
</dbReference>
<comment type="similarity">
    <text evidence="1 4">Belongs to the glycosyl hydrolase 32 family.</text>
</comment>
<dbReference type="SUPFAM" id="SSF49899">
    <property type="entry name" value="Concanavalin A-like lectins/glucanases"/>
    <property type="match status" value="1"/>
</dbReference>
<feature type="domain" description="Glycosyl hydrolase family 32 C-terminal" evidence="7">
    <location>
        <begin position="551"/>
        <end position="593"/>
    </location>
</feature>
<feature type="signal peptide" evidence="5">
    <location>
        <begin position="1"/>
        <end position="24"/>
    </location>
</feature>
<dbReference type="GO" id="GO:0004553">
    <property type="term" value="F:hydrolase activity, hydrolyzing O-glycosyl compounds"/>
    <property type="evidence" value="ECO:0007669"/>
    <property type="project" value="InterPro"/>
</dbReference>
<dbReference type="GO" id="GO:0005975">
    <property type="term" value="P:carbohydrate metabolic process"/>
    <property type="evidence" value="ECO:0007669"/>
    <property type="project" value="InterPro"/>
</dbReference>
<dbReference type="Gene3D" id="2.60.120.560">
    <property type="entry name" value="Exo-inulinase, domain 1"/>
    <property type="match status" value="1"/>
</dbReference>
<keyword evidence="2 4" id="KW-0378">Hydrolase</keyword>
<evidence type="ECO:0000313" key="8">
    <source>
        <dbReference type="EMBL" id="CAI4005215.1"/>
    </source>
</evidence>
<keyword evidence="3 4" id="KW-0326">Glycosidase</keyword>
<feature type="domain" description="Glycosyl hydrolase family 32 N-terminal" evidence="6">
    <location>
        <begin position="68"/>
        <end position="376"/>
    </location>
</feature>
<dbReference type="EMBL" id="CAMXCT020003580">
    <property type="protein sequence ID" value="CAL1158590.1"/>
    <property type="molecule type" value="Genomic_DNA"/>
</dbReference>
<evidence type="ECO:0000313" key="9">
    <source>
        <dbReference type="EMBL" id="CAL4792527.1"/>
    </source>
</evidence>
<accession>A0A9P1G8T6</accession>
<evidence type="ECO:0000256" key="3">
    <source>
        <dbReference type="ARBA" id="ARBA00023295"/>
    </source>
</evidence>
<dbReference type="InterPro" id="IPR013189">
    <property type="entry name" value="Glyco_hydro_32_C"/>
</dbReference>
<evidence type="ECO:0000256" key="1">
    <source>
        <dbReference type="ARBA" id="ARBA00009902"/>
    </source>
</evidence>
<dbReference type="Pfam" id="PF08244">
    <property type="entry name" value="Glyco_hydro_32C"/>
    <property type="match status" value="1"/>
</dbReference>
<evidence type="ECO:0000256" key="4">
    <source>
        <dbReference type="RuleBase" id="RU362110"/>
    </source>
</evidence>
<keyword evidence="10" id="KW-1185">Reference proteome</keyword>
<organism evidence="8">
    <name type="scientific">Cladocopium goreaui</name>
    <dbReference type="NCBI Taxonomy" id="2562237"/>
    <lineage>
        <taxon>Eukaryota</taxon>
        <taxon>Sar</taxon>
        <taxon>Alveolata</taxon>
        <taxon>Dinophyceae</taxon>
        <taxon>Suessiales</taxon>
        <taxon>Symbiodiniaceae</taxon>
        <taxon>Cladocopium</taxon>
    </lineage>
</organism>
<evidence type="ECO:0000259" key="6">
    <source>
        <dbReference type="Pfam" id="PF00251"/>
    </source>
</evidence>
<name>A0A9P1G8T6_9DINO</name>
<dbReference type="Gene3D" id="2.115.10.20">
    <property type="entry name" value="Glycosyl hydrolase domain, family 43"/>
    <property type="match status" value="1"/>
</dbReference>
<reference evidence="8" key="1">
    <citation type="submission" date="2022-10" db="EMBL/GenBank/DDBJ databases">
        <authorList>
            <person name="Chen Y."/>
            <person name="Dougan E. K."/>
            <person name="Chan C."/>
            <person name="Rhodes N."/>
            <person name="Thang M."/>
        </authorList>
    </citation>
    <scope>NUCLEOTIDE SEQUENCE</scope>
</reference>
<dbReference type="Proteomes" id="UP001152797">
    <property type="component" value="Unassembled WGS sequence"/>
</dbReference>
<comment type="caution">
    <text evidence="8">The sequence shown here is derived from an EMBL/GenBank/DDBJ whole genome shotgun (WGS) entry which is preliminary data.</text>
</comment>
<dbReference type="InterPro" id="IPR013320">
    <property type="entry name" value="ConA-like_dom_sf"/>
</dbReference>
<keyword evidence="5" id="KW-0732">Signal</keyword>
<feature type="chain" id="PRO_5043272878" evidence="5">
    <location>
        <begin position="25"/>
        <end position="646"/>
    </location>
</feature>
<dbReference type="PANTHER" id="PTHR31953">
    <property type="entry name" value="BETA-FRUCTOFURANOSIDASE, INSOLUBLE ISOENZYME CWINV1-RELATED"/>
    <property type="match status" value="1"/>
</dbReference>
<dbReference type="InterPro" id="IPR050551">
    <property type="entry name" value="Fructan_Metab_Enzymes"/>
</dbReference>
<evidence type="ECO:0000313" key="10">
    <source>
        <dbReference type="Proteomes" id="UP001152797"/>
    </source>
</evidence>
<evidence type="ECO:0000259" key="7">
    <source>
        <dbReference type="Pfam" id="PF08244"/>
    </source>
</evidence>
<dbReference type="Gene3D" id="3.50.4.10">
    <property type="entry name" value="Hepatocyte Growth Factor"/>
    <property type="match status" value="1"/>
</dbReference>
<gene>
    <name evidence="8" type="ORF">C1SCF055_LOCUS30959</name>
</gene>
<dbReference type="AlphaFoldDB" id="A0A9P1G8T6"/>
<evidence type="ECO:0000256" key="2">
    <source>
        <dbReference type="ARBA" id="ARBA00022801"/>
    </source>
</evidence>
<sequence>MACSLALRLPLLAGLSFIFLRSDSQIDDLSEPLFVGHLNKCKKDGQIVPCWPGSDACGAPFKDAPSFHLMSQHGCAENDPNGPVFDPVHGVIHHFYQAHLAANEGVGPIYGHFVSKDFVHWTELPVAIWNGLDTSSEPPRQTFYDTVAIYTGSALVLPGAGPSGAPGIVQIYPGLCDARWPECKTGTLLAQAVPADYSDQLLTNWTKPLFNPIMENVQRDPTTPWEEATGEWRLRTFDGEFYGSASDADLLKGKWYRLGAGDPKMWPTCECPSFFPLPGVTPGFEIAGLGRPWPSHVQKLSCEGHDWWMIGSYTLPNRSAPGNFSPTVGWEDLFKPQLIDAGAFYASKDALYPSKQGLERRINWGWAQVRPNSTQSLPRVITFNPRARLLEQAPLPELEQLRGSKLVQQSAEVSASAPLLARLPFRSALRSETIVRFTLPQSNAILRVGFSPSPHFAWMESMGFSGPDVTVTKVPESSKVYGAQYLCQSSCEEDSGCLAWSFVHQSATCHHKAAVEEVTVAQQSVSGVKQSLPPLSCAVFYEAVESKRDMEAICGDIKAPLRLLAGEKSLELRIFADATFLEVFFQNGRLAMTVPYAPPISSELMISSTVETSAEVSAYAMKSIWVNEEYVRKQSRVYPRSVDLWS</sequence>
<reference evidence="9 10" key="2">
    <citation type="submission" date="2024-05" db="EMBL/GenBank/DDBJ databases">
        <authorList>
            <person name="Chen Y."/>
            <person name="Shah S."/>
            <person name="Dougan E. K."/>
            <person name="Thang M."/>
            <person name="Chan C."/>
        </authorList>
    </citation>
    <scope>NUCLEOTIDE SEQUENCE [LARGE SCALE GENOMIC DNA]</scope>
</reference>
<dbReference type="EMBL" id="CAMXCT030003580">
    <property type="protein sequence ID" value="CAL4792527.1"/>
    <property type="molecule type" value="Genomic_DNA"/>
</dbReference>
<dbReference type="InterPro" id="IPR001362">
    <property type="entry name" value="Glyco_hydro_32"/>
</dbReference>
<dbReference type="OrthoDB" id="202537at2759"/>
<dbReference type="InterPro" id="IPR013148">
    <property type="entry name" value="Glyco_hydro_32_N"/>
</dbReference>